<evidence type="ECO:0000313" key="8">
    <source>
        <dbReference type="Proteomes" id="UP001281761"/>
    </source>
</evidence>
<feature type="compositionally biased region" description="Low complexity" evidence="5">
    <location>
        <begin position="748"/>
        <end position="760"/>
    </location>
</feature>
<gene>
    <name evidence="7" type="ORF">BLNAU_13050</name>
</gene>
<dbReference type="GO" id="GO:0004674">
    <property type="term" value="F:protein serine/threonine kinase activity"/>
    <property type="evidence" value="ECO:0007669"/>
    <property type="project" value="UniProtKB-EC"/>
</dbReference>
<dbReference type="InterPro" id="IPR008271">
    <property type="entry name" value="Ser/Thr_kinase_AS"/>
</dbReference>
<feature type="binding site" evidence="4">
    <location>
        <position position="56"/>
    </location>
    <ligand>
        <name>ATP</name>
        <dbReference type="ChEBI" id="CHEBI:30616"/>
    </ligand>
</feature>
<evidence type="ECO:0000313" key="7">
    <source>
        <dbReference type="EMBL" id="KAK2951950.1"/>
    </source>
</evidence>
<feature type="region of interest" description="Disordered" evidence="5">
    <location>
        <begin position="738"/>
        <end position="771"/>
    </location>
</feature>
<dbReference type="EMBL" id="JARBJD010000110">
    <property type="protein sequence ID" value="KAK2951950.1"/>
    <property type="molecule type" value="Genomic_DNA"/>
</dbReference>
<dbReference type="Proteomes" id="UP001281761">
    <property type="component" value="Unassembled WGS sequence"/>
</dbReference>
<feature type="compositionally biased region" description="Polar residues" evidence="5">
    <location>
        <begin position="647"/>
        <end position="675"/>
    </location>
</feature>
<dbReference type="Pfam" id="PF00069">
    <property type="entry name" value="Pkinase"/>
    <property type="match status" value="1"/>
</dbReference>
<accession>A0ABQ9XKF4</accession>
<dbReference type="EC" id="2.7.11.1" evidence="1"/>
<evidence type="ECO:0000259" key="6">
    <source>
        <dbReference type="PROSITE" id="PS50011"/>
    </source>
</evidence>
<feature type="region of interest" description="Disordered" evidence="5">
    <location>
        <begin position="963"/>
        <end position="1030"/>
    </location>
</feature>
<dbReference type="InterPro" id="IPR000719">
    <property type="entry name" value="Prot_kinase_dom"/>
</dbReference>
<feature type="compositionally biased region" description="Basic and acidic residues" evidence="5">
    <location>
        <begin position="429"/>
        <end position="474"/>
    </location>
</feature>
<feature type="compositionally biased region" description="Basic and acidic residues" evidence="5">
    <location>
        <begin position="331"/>
        <end position="370"/>
    </location>
</feature>
<keyword evidence="7" id="KW-0418">Kinase</keyword>
<evidence type="ECO:0000256" key="2">
    <source>
        <dbReference type="ARBA" id="ARBA00022741"/>
    </source>
</evidence>
<sequence length="1101" mass="125261">MQRNAKDEIEKNIAALGDWLIADTYLVKTKKKIGAGSFGYVYRAVVLGTGEEVAVKTESSTCKSPCLYYETRLYRVLQGGVGIPNVRWYGVDSGYNIMVMDLLGSSLDDLFVKCNRRFSLKTVLLIAEQVISRIEYIHSKFFIHRDLKPGNLTIGRGKKSGIVHLIDLGLSKRYRDAKTHQHIPYKEAKGITGTVRYSSMNSHIGIEGSRRDDLESIGYIFVEFLTGTLPWSRVKEGSKRKKFLRIGDLKMSISIEELCKGLPQEFATYITYCRNLRFDEKPDYSYLRRLFRELMRREGYENDQRFDWVRDDDPEEQIQECLENRLQLPPDNERAQNRDQMNRHPGRRNDEEDGAIEKQLPRRDKRESDRHRSHRRSSHQSHTNQHPPALLRHPTQPSNADTSRQRHDQRQRARENAAMQTYRRGMAADLKDKEREQDREQEPNEGRDNTRKRERDGERDQRRDRHREREMEQERLRQLRRREEYRKYQLQNLEVQLPAQAKKGTTFIAHDETKEDGASTEGTANQLREMGKNEMNVRETVERVEQNQNRFQQDRTPPRDTPSDSAAHVPVHRPVVTNNRLANIKKQSMNIRIHDALHATLSASGRQNSQSDQAHQPPLGVTSITREAEKRRQNNLALQSAVGEPMFSSQTNKKSADITNQQGLSPKQATVQTNSPQERQSMLHNYGIPQMNPDLLDEMNKLNVMQMAQEDLIKADKERVLMVDEQTKRKTVVQTQLTRNDIPLPQLSRHSSSSTTEHTSQPIPAPPISPHQQLLSNLQLAKQAAQEVPDGPLKPARFLPFPSRSPFVPLSSALDGLIVKKNWRHGGLGTFRMFDDMLGTRERGRRESMSGINPLISDPLQRRPSIVQPIPTFNEIHSHHTTRDTIGSQSRPIDQNRKDLIDLPENEPNQSQANAESKLDEGEEESKEIAAEMGEFLNELKNLQPTIPLSASGSLLLPTLPPSASPKVASHITANQQRSSLNLHTPADVNKHTSLPELGAAPRPSPSPPLHDAGAQNNHDLDSDSGSSSQSLISFIHKHTSYRGPPSSSPPPYPYLNIYAPLVASGSIVKKTEGPQPRWAGEVVTINQSLTINPSYAFNLP</sequence>
<keyword evidence="3 4" id="KW-0067">ATP-binding</keyword>
<protein>
    <recommendedName>
        <fullName evidence="1">non-specific serine/threonine protein kinase</fullName>
        <ecNumber evidence="1">2.7.11.1</ecNumber>
    </recommendedName>
</protein>
<dbReference type="PROSITE" id="PS00107">
    <property type="entry name" value="PROTEIN_KINASE_ATP"/>
    <property type="match status" value="1"/>
</dbReference>
<feature type="domain" description="Protein kinase" evidence="6">
    <location>
        <begin position="27"/>
        <end position="295"/>
    </location>
</feature>
<reference evidence="7 8" key="1">
    <citation type="journal article" date="2022" name="bioRxiv">
        <title>Genomics of Preaxostyla Flagellates Illuminates Evolutionary Transitions and the Path Towards Mitochondrial Loss.</title>
        <authorList>
            <person name="Novak L.V.F."/>
            <person name="Treitli S.C."/>
            <person name="Pyrih J."/>
            <person name="Halakuc P."/>
            <person name="Pipaliya S.V."/>
            <person name="Vacek V."/>
            <person name="Brzon O."/>
            <person name="Soukal P."/>
            <person name="Eme L."/>
            <person name="Dacks J.B."/>
            <person name="Karnkowska A."/>
            <person name="Elias M."/>
            <person name="Hampl V."/>
        </authorList>
    </citation>
    <scope>NUCLEOTIDE SEQUENCE [LARGE SCALE GENOMIC DNA]</scope>
    <source>
        <strain evidence="7">NAU3</strain>
        <tissue evidence="7">Gut</tissue>
    </source>
</reference>
<keyword evidence="8" id="KW-1185">Reference proteome</keyword>
<dbReference type="PROSITE" id="PS50011">
    <property type="entry name" value="PROTEIN_KINASE_DOM"/>
    <property type="match status" value="1"/>
</dbReference>
<dbReference type="InterPro" id="IPR011009">
    <property type="entry name" value="Kinase-like_dom_sf"/>
</dbReference>
<feature type="region of interest" description="Disordered" evidence="5">
    <location>
        <begin position="638"/>
        <end position="675"/>
    </location>
</feature>
<feature type="compositionally biased region" description="Polar residues" evidence="5">
    <location>
        <begin position="972"/>
        <end position="983"/>
    </location>
</feature>
<dbReference type="InterPro" id="IPR017441">
    <property type="entry name" value="Protein_kinase_ATP_BS"/>
</dbReference>
<proteinExistence type="predicted"/>
<feature type="compositionally biased region" description="Basic and acidic residues" evidence="5">
    <location>
        <begin position="403"/>
        <end position="415"/>
    </location>
</feature>
<dbReference type="PANTHER" id="PTHR11909">
    <property type="entry name" value="CASEIN KINASE-RELATED"/>
    <property type="match status" value="1"/>
</dbReference>
<evidence type="ECO:0000256" key="1">
    <source>
        <dbReference type="ARBA" id="ARBA00012513"/>
    </source>
</evidence>
<evidence type="ECO:0000256" key="3">
    <source>
        <dbReference type="ARBA" id="ARBA00022840"/>
    </source>
</evidence>
<dbReference type="SMART" id="SM00220">
    <property type="entry name" value="S_TKc"/>
    <property type="match status" value="1"/>
</dbReference>
<feature type="compositionally biased region" description="Basic and acidic residues" evidence="5">
    <location>
        <begin position="552"/>
        <end position="562"/>
    </location>
</feature>
<evidence type="ECO:0000256" key="4">
    <source>
        <dbReference type="PROSITE-ProRule" id="PRU10141"/>
    </source>
</evidence>
<dbReference type="SUPFAM" id="SSF56112">
    <property type="entry name" value="Protein kinase-like (PK-like)"/>
    <property type="match status" value="1"/>
</dbReference>
<dbReference type="PROSITE" id="PS00108">
    <property type="entry name" value="PROTEIN_KINASE_ST"/>
    <property type="match status" value="1"/>
</dbReference>
<feature type="region of interest" description="Disordered" evidence="5">
    <location>
        <begin position="323"/>
        <end position="474"/>
    </location>
</feature>
<keyword evidence="7" id="KW-0808">Transferase</keyword>
<comment type="caution">
    <text evidence="7">The sequence shown here is derived from an EMBL/GenBank/DDBJ whole genome shotgun (WGS) entry which is preliminary data.</text>
</comment>
<dbReference type="CDD" id="cd14016">
    <property type="entry name" value="STKc_CK1"/>
    <property type="match status" value="1"/>
</dbReference>
<feature type="region of interest" description="Disordered" evidence="5">
    <location>
        <begin position="901"/>
        <end position="927"/>
    </location>
</feature>
<dbReference type="Gene3D" id="1.10.510.10">
    <property type="entry name" value="Transferase(Phosphotransferase) domain 1"/>
    <property type="match status" value="1"/>
</dbReference>
<keyword evidence="2 4" id="KW-0547">Nucleotide-binding</keyword>
<name>A0ABQ9XKF4_9EUKA</name>
<evidence type="ECO:0000256" key="5">
    <source>
        <dbReference type="SAM" id="MobiDB-lite"/>
    </source>
</evidence>
<organism evidence="7 8">
    <name type="scientific">Blattamonas nauphoetae</name>
    <dbReference type="NCBI Taxonomy" id="2049346"/>
    <lineage>
        <taxon>Eukaryota</taxon>
        <taxon>Metamonada</taxon>
        <taxon>Preaxostyla</taxon>
        <taxon>Oxymonadida</taxon>
        <taxon>Blattamonas</taxon>
    </lineage>
</organism>
<dbReference type="InterPro" id="IPR050235">
    <property type="entry name" value="CK1_Ser-Thr_kinase"/>
</dbReference>
<feature type="region of interest" description="Disordered" evidence="5">
    <location>
        <begin position="546"/>
        <end position="567"/>
    </location>
</feature>